<sequence length="248" mass="26596">MPALRRAVAIMDFVSASPRKPKASEIGHALPLPKSTLHGLLLTMVEVGLLTKGFDGTFSTGPHPMRWANGFLAQNDLVDIFKSYFADAHSLGQYTMTMTVLDGSDVVYIACSNAHLPLGTTFRIGMRLPAAFTATGKVLLAALDTSALHELFSNQFPGPLTSRSVRNLTKLRSELDETRQRGFSIDDGQVREGMICLGTSLHNHTGDTVAGMAISLTRSEATTEAIKDLGHNLVVAGNDISRRLGAGC</sequence>
<dbReference type="InterPro" id="IPR050707">
    <property type="entry name" value="HTH_MetabolicPath_Reg"/>
</dbReference>
<evidence type="ECO:0000256" key="4">
    <source>
        <dbReference type="ARBA" id="ARBA00040379"/>
    </source>
</evidence>
<evidence type="ECO:0000313" key="8">
    <source>
        <dbReference type="EMBL" id="MBE0399267.1"/>
    </source>
</evidence>
<dbReference type="InterPro" id="IPR029016">
    <property type="entry name" value="GAF-like_dom_sf"/>
</dbReference>
<evidence type="ECO:0000313" key="9">
    <source>
        <dbReference type="Proteomes" id="UP001645039"/>
    </source>
</evidence>
<feature type="domain" description="HTH iclR-type" evidence="6">
    <location>
        <begin position="1"/>
        <end position="62"/>
    </location>
</feature>
<dbReference type="PANTHER" id="PTHR30136">
    <property type="entry name" value="HELIX-TURN-HELIX TRANSCRIPTIONAL REGULATOR, ICLR FAMILY"/>
    <property type="match status" value="1"/>
</dbReference>
<dbReference type="InterPro" id="IPR036390">
    <property type="entry name" value="WH_DNA-bd_sf"/>
</dbReference>
<dbReference type="PROSITE" id="PS51077">
    <property type="entry name" value="HTH_ICLR"/>
    <property type="match status" value="1"/>
</dbReference>
<dbReference type="SMART" id="SM00346">
    <property type="entry name" value="HTH_ICLR"/>
    <property type="match status" value="1"/>
</dbReference>
<keyword evidence="2" id="KW-0238">DNA-binding</keyword>
<dbReference type="SUPFAM" id="SSF46785">
    <property type="entry name" value="Winged helix' DNA-binding domain"/>
    <property type="match status" value="1"/>
</dbReference>
<protein>
    <recommendedName>
        <fullName evidence="4">HTH-type transcriptional repressor AllR</fullName>
    </recommendedName>
    <alternativeName>
        <fullName evidence="5">Negative regulator of allantoin and glyoxylate utilization operons</fullName>
    </alternativeName>
</protein>
<organism evidence="8 9">
    <name type="scientific">Halomonas casei</name>
    <dbReference type="NCBI Taxonomy" id="2742613"/>
    <lineage>
        <taxon>Bacteria</taxon>
        <taxon>Pseudomonadati</taxon>
        <taxon>Pseudomonadota</taxon>
        <taxon>Gammaproteobacteria</taxon>
        <taxon>Oceanospirillales</taxon>
        <taxon>Halomonadaceae</taxon>
        <taxon>Halomonas</taxon>
    </lineage>
</organism>
<evidence type="ECO:0000256" key="2">
    <source>
        <dbReference type="ARBA" id="ARBA00023125"/>
    </source>
</evidence>
<dbReference type="SUPFAM" id="SSF55781">
    <property type="entry name" value="GAF domain-like"/>
    <property type="match status" value="1"/>
</dbReference>
<proteinExistence type="predicted"/>
<evidence type="ECO:0000256" key="1">
    <source>
        <dbReference type="ARBA" id="ARBA00023015"/>
    </source>
</evidence>
<accession>A0ABR9EYF6</accession>
<dbReference type="PANTHER" id="PTHR30136:SF24">
    <property type="entry name" value="HTH-TYPE TRANSCRIPTIONAL REPRESSOR ALLR"/>
    <property type="match status" value="1"/>
</dbReference>
<reference evidence="8 9" key="1">
    <citation type="submission" date="2020-07" db="EMBL/GenBank/DDBJ databases">
        <title>Halophilic bacteria isolated from french cheeses.</title>
        <authorList>
            <person name="Kothe C.I."/>
            <person name="Farah-Kraiem B."/>
            <person name="Renault P."/>
            <person name="Dridi B."/>
        </authorList>
    </citation>
    <scope>NUCLEOTIDE SEQUENCE [LARGE SCALE GENOMIC DNA]</scope>
    <source>
        <strain evidence="8 9">FME1</strain>
    </source>
</reference>
<keyword evidence="3" id="KW-0804">Transcription</keyword>
<dbReference type="EMBL" id="RRZD01000003">
    <property type="protein sequence ID" value="MBE0399267.1"/>
    <property type="molecule type" value="Genomic_DNA"/>
</dbReference>
<dbReference type="Gene3D" id="1.10.10.10">
    <property type="entry name" value="Winged helix-like DNA-binding domain superfamily/Winged helix DNA-binding domain"/>
    <property type="match status" value="1"/>
</dbReference>
<dbReference type="PROSITE" id="PS51078">
    <property type="entry name" value="ICLR_ED"/>
    <property type="match status" value="1"/>
</dbReference>
<name>A0ABR9EYF6_9GAMM</name>
<feature type="domain" description="IclR-ED" evidence="7">
    <location>
        <begin position="63"/>
        <end position="246"/>
    </location>
</feature>
<dbReference type="InterPro" id="IPR036388">
    <property type="entry name" value="WH-like_DNA-bd_sf"/>
</dbReference>
<evidence type="ECO:0000259" key="7">
    <source>
        <dbReference type="PROSITE" id="PS51078"/>
    </source>
</evidence>
<dbReference type="Gene3D" id="3.30.450.40">
    <property type="match status" value="1"/>
</dbReference>
<evidence type="ECO:0000256" key="5">
    <source>
        <dbReference type="ARBA" id="ARBA00042627"/>
    </source>
</evidence>
<dbReference type="InterPro" id="IPR005471">
    <property type="entry name" value="Tscrpt_reg_IclR_N"/>
</dbReference>
<comment type="caution">
    <text evidence="8">The sequence shown here is derived from an EMBL/GenBank/DDBJ whole genome shotgun (WGS) entry which is preliminary data.</text>
</comment>
<dbReference type="InterPro" id="IPR014757">
    <property type="entry name" value="Tscrpt_reg_IclR_C"/>
</dbReference>
<dbReference type="Pfam" id="PF01614">
    <property type="entry name" value="IclR_C"/>
    <property type="match status" value="1"/>
</dbReference>
<evidence type="ECO:0000256" key="3">
    <source>
        <dbReference type="ARBA" id="ARBA00023163"/>
    </source>
</evidence>
<keyword evidence="1" id="KW-0805">Transcription regulation</keyword>
<keyword evidence="9" id="KW-1185">Reference proteome</keyword>
<dbReference type="Proteomes" id="UP001645039">
    <property type="component" value="Unassembled WGS sequence"/>
</dbReference>
<gene>
    <name evidence="8" type="ORF">EI168_03965</name>
</gene>
<evidence type="ECO:0000259" key="6">
    <source>
        <dbReference type="PROSITE" id="PS51077"/>
    </source>
</evidence>
<dbReference type="Pfam" id="PF09339">
    <property type="entry name" value="HTH_IclR"/>
    <property type="match status" value="1"/>
</dbReference>